<dbReference type="Gene3D" id="1.10.3470.10">
    <property type="entry name" value="ABC transporter involved in vitamin B12 uptake, BtuC"/>
    <property type="match status" value="1"/>
</dbReference>
<reference evidence="9 10" key="1">
    <citation type="journal article" date="2019" name="Int. J. Syst. Evol. Microbiol.">
        <title>The Global Catalogue of Microorganisms (GCM) 10K type strain sequencing project: providing services to taxonomists for standard genome sequencing and annotation.</title>
        <authorList>
            <consortium name="The Broad Institute Genomics Platform"/>
            <consortium name="The Broad Institute Genome Sequencing Center for Infectious Disease"/>
            <person name="Wu L."/>
            <person name="Ma J."/>
        </authorList>
    </citation>
    <scope>NUCLEOTIDE SEQUENCE [LARGE SCALE GENOMIC DNA]</scope>
    <source>
        <strain evidence="9 10">JCM 16014</strain>
    </source>
</reference>
<evidence type="ECO:0000256" key="7">
    <source>
        <dbReference type="SAM" id="MobiDB-lite"/>
    </source>
</evidence>
<evidence type="ECO:0000256" key="6">
    <source>
        <dbReference type="RuleBase" id="RU003943"/>
    </source>
</evidence>
<accession>A0ABN2U9X0</accession>
<gene>
    <name evidence="9" type="ORF">GCM10009839_35090</name>
</gene>
<proteinExistence type="inferred from homology"/>
<feature type="transmembrane region" description="Helical" evidence="8">
    <location>
        <begin position="247"/>
        <end position="267"/>
    </location>
</feature>
<keyword evidence="4 8" id="KW-1133">Transmembrane helix</keyword>
<feature type="transmembrane region" description="Helical" evidence="8">
    <location>
        <begin position="93"/>
        <end position="113"/>
    </location>
</feature>
<dbReference type="EMBL" id="BAAAQN010000018">
    <property type="protein sequence ID" value="GAA2032012.1"/>
    <property type="molecule type" value="Genomic_DNA"/>
</dbReference>
<evidence type="ECO:0000256" key="4">
    <source>
        <dbReference type="ARBA" id="ARBA00022989"/>
    </source>
</evidence>
<protein>
    <submittedName>
        <fullName evidence="9">Metal ABC transporter permease</fullName>
    </submittedName>
</protein>
<dbReference type="Pfam" id="PF00950">
    <property type="entry name" value="ABC-3"/>
    <property type="match status" value="1"/>
</dbReference>
<dbReference type="PANTHER" id="PTHR30477">
    <property type="entry name" value="ABC-TRANSPORTER METAL-BINDING PROTEIN"/>
    <property type="match status" value="1"/>
</dbReference>
<feature type="region of interest" description="Disordered" evidence="7">
    <location>
        <begin position="269"/>
        <end position="340"/>
    </location>
</feature>
<keyword evidence="10" id="KW-1185">Reference proteome</keyword>
<dbReference type="Proteomes" id="UP001500751">
    <property type="component" value="Unassembled WGS sequence"/>
</dbReference>
<keyword evidence="6" id="KW-0813">Transport</keyword>
<evidence type="ECO:0000313" key="10">
    <source>
        <dbReference type="Proteomes" id="UP001500751"/>
    </source>
</evidence>
<feature type="transmembrane region" description="Helical" evidence="8">
    <location>
        <begin position="133"/>
        <end position="154"/>
    </location>
</feature>
<feature type="compositionally biased region" description="Gly residues" evidence="7">
    <location>
        <begin position="284"/>
        <end position="298"/>
    </location>
</feature>
<evidence type="ECO:0000256" key="2">
    <source>
        <dbReference type="ARBA" id="ARBA00008034"/>
    </source>
</evidence>
<evidence type="ECO:0000256" key="3">
    <source>
        <dbReference type="ARBA" id="ARBA00022692"/>
    </source>
</evidence>
<comment type="caution">
    <text evidence="9">The sequence shown here is derived from an EMBL/GenBank/DDBJ whole genome shotgun (WGS) entry which is preliminary data.</text>
</comment>
<evidence type="ECO:0000256" key="5">
    <source>
        <dbReference type="ARBA" id="ARBA00023136"/>
    </source>
</evidence>
<sequence>MLSDTIFGLAFMQRAFLAALVIGLAAPAIGTYLVQRRLALMGDGLGHVALTGVGLGLITKTSPVWGAVLVAVAGAVAVELIRERAKASGDVALAMLFYGGLAGGSMLISLSGGNANLNSYLFGSILSTSPGDLWAIAALAVGVLLVTLGLRRALFAVCQDEEFARVAGLPVRSLNLLLAVTTAVTVTVGMRVVGVLMVSALMVVPVAAAQQVTRAFAATMGLAMVIGVGAAMSGVTMSYYADTPPGASIVLIAIGVFLLASIGAGLLHRRRGRSEARTPAGPGSRPGAGSRPGSGAGSGARPRPGSGAGPGSGSSGSRPGAPVSDPRTQPPAATAPSLPQ</sequence>
<dbReference type="CDD" id="cd06550">
    <property type="entry name" value="TM_ABC_iron-siderophores_like"/>
    <property type="match status" value="1"/>
</dbReference>
<feature type="transmembrane region" description="Helical" evidence="8">
    <location>
        <begin position="6"/>
        <end position="26"/>
    </location>
</feature>
<dbReference type="RefSeq" id="WP_344666675.1">
    <property type="nucleotide sequence ID" value="NZ_BAAAQN010000018.1"/>
</dbReference>
<comment type="similarity">
    <text evidence="2 6">Belongs to the ABC-3 integral membrane protein family.</text>
</comment>
<dbReference type="InterPro" id="IPR001626">
    <property type="entry name" value="ABC_TroCD"/>
</dbReference>
<evidence type="ECO:0000256" key="1">
    <source>
        <dbReference type="ARBA" id="ARBA00004141"/>
    </source>
</evidence>
<feature type="transmembrane region" description="Helical" evidence="8">
    <location>
        <begin position="192"/>
        <end position="209"/>
    </location>
</feature>
<dbReference type="PANTHER" id="PTHR30477:SF0">
    <property type="entry name" value="METAL TRANSPORT SYSTEM MEMBRANE PROTEIN TM_0125-RELATED"/>
    <property type="match status" value="1"/>
</dbReference>
<dbReference type="InterPro" id="IPR037294">
    <property type="entry name" value="ABC_BtuC-like"/>
</dbReference>
<organism evidence="9 10">
    <name type="scientific">Catenulispora yoronensis</name>
    <dbReference type="NCBI Taxonomy" id="450799"/>
    <lineage>
        <taxon>Bacteria</taxon>
        <taxon>Bacillati</taxon>
        <taxon>Actinomycetota</taxon>
        <taxon>Actinomycetes</taxon>
        <taxon>Catenulisporales</taxon>
        <taxon>Catenulisporaceae</taxon>
        <taxon>Catenulispora</taxon>
    </lineage>
</organism>
<evidence type="ECO:0000313" key="9">
    <source>
        <dbReference type="EMBL" id="GAA2032012.1"/>
    </source>
</evidence>
<evidence type="ECO:0000256" key="8">
    <source>
        <dbReference type="SAM" id="Phobius"/>
    </source>
</evidence>
<feature type="transmembrane region" description="Helical" evidence="8">
    <location>
        <begin position="166"/>
        <end position="186"/>
    </location>
</feature>
<comment type="subcellular location">
    <subcellularLocation>
        <location evidence="6">Cell membrane</location>
        <topology evidence="6">Multi-pass membrane protein</topology>
    </subcellularLocation>
    <subcellularLocation>
        <location evidence="1">Membrane</location>
        <topology evidence="1">Multi-pass membrane protein</topology>
    </subcellularLocation>
</comment>
<keyword evidence="3 6" id="KW-0812">Transmembrane</keyword>
<name>A0ABN2U9X0_9ACTN</name>
<dbReference type="SUPFAM" id="SSF81345">
    <property type="entry name" value="ABC transporter involved in vitamin B12 uptake, BtuC"/>
    <property type="match status" value="1"/>
</dbReference>
<feature type="transmembrane region" description="Helical" evidence="8">
    <location>
        <begin position="221"/>
        <end position="241"/>
    </location>
</feature>
<keyword evidence="5 8" id="KW-0472">Membrane</keyword>